<keyword evidence="4" id="KW-1185">Reference proteome</keyword>
<dbReference type="OrthoDB" id="5173591at2759"/>
<dbReference type="OMA" id="WTTANRI"/>
<accession>A0A0C4DNP4</accession>
<dbReference type="EnsemblFungi" id="MAPG_01438T0">
    <property type="protein sequence ID" value="MAPG_01438T0"/>
    <property type="gene ID" value="MAPG_01438"/>
</dbReference>
<feature type="compositionally biased region" description="Basic and acidic residues" evidence="1">
    <location>
        <begin position="16"/>
        <end position="34"/>
    </location>
</feature>
<name>A0A0C4DNP4_MAGP6</name>
<evidence type="ECO:0000313" key="3">
    <source>
        <dbReference type="EnsemblFungi" id="MAPG_01438T0"/>
    </source>
</evidence>
<evidence type="ECO:0000313" key="2">
    <source>
        <dbReference type="EMBL" id="KLU82366.1"/>
    </source>
</evidence>
<feature type="compositionally biased region" description="Polar residues" evidence="1">
    <location>
        <begin position="1"/>
        <end position="13"/>
    </location>
</feature>
<reference evidence="2" key="1">
    <citation type="submission" date="2010-05" db="EMBL/GenBank/DDBJ databases">
        <title>The Genome Sequence of Magnaporthe poae strain ATCC 64411.</title>
        <authorList>
            <consortium name="The Broad Institute Genome Sequencing Platform"/>
            <consortium name="Broad Institute Genome Sequencing Center for Infectious Disease"/>
            <person name="Ma L.-J."/>
            <person name="Dead R."/>
            <person name="Young S."/>
            <person name="Zeng Q."/>
            <person name="Koehrsen M."/>
            <person name="Alvarado L."/>
            <person name="Berlin A."/>
            <person name="Chapman S.B."/>
            <person name="Chen Z."/>
            <person name="Freedman E."/>
            <person name="Gellesch M."/>
            <person name="Goldberg J."/>
            <person name="Griggs A."/>
            <person name="Gujja S."/>
            <person name="Heilman E.R."/>
            <person name="Heiman D."/>
            <person name="Hepburn T."/>
            <person name="Howarth C."/>
            <person name="Jen D."/>
            <person name="Larson L."/>
            <person name="Mehta T."/>
            <person name="Neiman D."/>
            <person name="Pearson M."/>
            <person name="Roberts A."/>
            <person name="Saif S."/>
            <person name="Shea T."/>
            <person name="Shenoy N."/>
            <person name="Sisk P."/>
            <person name="Stolte C."/>
            <person name="Sykes S."/>
            <person name="Walk T."/>
            <person name="White J."/>
            <person name="Yandava C."/>
            <person name="Haas B."/>
            <person name="Nusbaum C."/>
            <person name="Birren B."/>
        </authorList>
    </citation>
    <scope>NUCLEOTIDE SEQUENCE</scope>
    <source>
        <strain evidence="2">ATCC 64411</strain>
    </source>
</reference>
<reference evidence="3" key="5">
    <citation type="submission" date="2015-06" db="UniProtKB">
        <authorList>
            <consortium name="EnsemblFungi"/>
        </authorList>
    </citation>
    <scope>IDENTIFICATION</scope>
    <source>
        <strain evidence="3">ATCC 64411</strain>
    </source>
</reference>
<evidence type="ECO:0000256" key="1">
    <source>
        <dbReference type="SAM" id="MobiDB-lite"/>
    </source>
</evidence>
<dbReference type="EMBL" id="GL876966">
    <property type="protein sequence ID" value="KLU82366.1"/>
    <property type="molecule type" value="Genomic_DNA"/>
</dbReference>
<sequence length="67" mass="7263">MSPSTRFSLSNLSPAKKAERRVMSSRTHDNRRSFDSTATASTLGGMPVVQASHHLPVPAYSHSTANH</sequence>
<organism evidence="3 4">
    <name type="scientific">Magnaporthiopsis poae (strain ATCC 64411 / 73-15)</name>
    <name type="common">Kentucky bluegrass fungus</name>
    <name type="synonym">Magnaporthe poae</name>
    <dbReference type="NCBI Taxonomy" id="644358"/>
    <lineage>
        <taxon>Eukaryota</taxon>
        <taxon>Fungi</taxon>
        <taxon>Dikarya</taxon>
        <taxon>Ascomycota</taxon>
        <taxon>Pezizomycotina</taxon>
        <taxon>Sordariomycetes</taxon>
        <taxon>Sordariomycetidae</taxon>
        <taxon>Magnaporthales</taxon>
        <taxon>Magnaporthaceae</taxon>
        <taxon>Magnaporthiopsis</taxon>
    </lineage>
</organism>
<evidence type="ECO:0000313" key="4">
    <source>
        <dbReference type="Proteomes" id="UP000011715"/>
    </source>
</evidence>
<proteinExistence type="predicted"/>
<gene>
    <name evidence="2" type="ORF">MAPG_01438</name>
</gene>
<dbReference type="Proteomes" id="UP000011715">
    <property type="component" value="Unassembled WGS sequence"/>
</dbReference>
<dbReference type="EMBL" id="ADBL01000347">
    <property type="status" value="NOT_ANNOTATED_CDS"/>
    <property type="molecule type" value="Genomic_DNA"/>
</dbReference>
<reference evidence="3" key="4">
    <citation type="journal article" date="2015" name="G3 (Bethesda)">
        <title>Genome sequences of three phytopathogenic species of the Magnaporthaceae family of fungi.</title>
        <authorList>
            <person name="Okagaki L.H."/>
            <person name="Nunes C.C."/>
            <person name="Sailsbery J."/>
            <person name="Clay B."/>
            <person name="Brown D."/>
            <person name="John T."/>
            <person name="Oh Y."/>
            <person name="Young N."/>
            <person name="Fitzgerald M."/>
            <person name="Haas B.J."/>
            <person name="Zeng Q."/>
            <person name="Young S."/>
            <person name="Adiconis X."/>
            <person name="Fan L."/>
            <person name="Levin J.Z."/>
            <person name="Mitchell T.K."/>
            <person name="Okubara P.A."/>
            <person name="Farman M.L."/>
            <person name="Kohn L.M."/>
            <person name="Birren B."/>
            <person name="Ma L.-J."/>
            <person name="Dean R.A."/>
        </authorList>
    </citation>
    <scope>NUCLEOTIDE SEQUENCE</scope>
    <source>
        <strain evidence="3">ATCC 64411 / 73-15</strain>
    </source>
</reference>
<protein>
    <submittedName>
        <fullName evidence="2 3">Uncharacterized protein</fullName>
    </submittedName>
</protein>
<dbReference type="AlphaFoldDB" id="A0A0C4DNP4"/>
<dbReference type="eggNOG" id="ENOG502T4MU">
    <property type="taxonomic scope" value="Eukaryota"/>
</dbReference>
<reference evidence="2" key="3">
    <citation type="submission" date="2011-03" db="EMBL/GenBank/DDBJ databases">
        <title>Annotation of Magnaporthe poae ATCC 64411.</title>
        <authorList>
            <person name="Ma L.-J."/>
            <person name="Dead R."/>
            <person name="Young S.K."/>
            <person name="Zeng Q."/>
            <person name="Gargeya S."/>
            <person name="Fitzgerald M."/>
            <person name="Haas B."/>
            <person name="Abouelleil A."/>
            <person name="Alvarado L."/>
            <person name="Arachchi H.M."/>
            <person name="Berlin A."/>
            <person name="Brown A."/>
            <person name="Chapman S.B."/>
            <person name="Chen Z."/>
            <person name="Dunbar C."/>
            <person name="Freedman E."/>
            <person name="Gearin G."/>
            <person name="Gellesch M."/>
            <person name="Goldberg J."/>
            <person name="Griggs A."/>
            <person name="Gujja S."/>
            <person name="Heiman D."/>
            <person name="Howarth C."/>
            <person name="Larson L."/>
            <person name="Lui A."/>
            <person name="MacDonald P.J.P."/>
            <person name="Mehta T."/>
            <person name="Montmayeur A."/>
            <person name="Murphy C."/>
            <person name="Neiman D."/>
            <person name="Pearson M."/>
            <person name="Priest M."/>
            <person name="Roberts A."/>
            <person name="Saif S."/>
            <person name="Shea T."/>
            <person name="Shenoy N."/>
            <person name="Sisk P."/>
            <person name="Stolte C."/>
            <person name="Sykes S."/>
            <person name="Yandava C."/>
            <person name="Wortman J."/>
            <person name="Nusbaum C."/>
            <person name="Birren B."/>
        </authorList>
    </citation>
    <scope>NUCLEOTIDE SEQUENCE</scope>
    <source>
        <strain evidence="2">ATCC 64411</strain>
    </source>
</reference>
<dbReference type="VEuPathDB" id="FungiDB:MAPG_01438"/>
<reference evidence="4" key="2">
    <citation type="submission" date="2010-05" db="EMBL/GenBank/DDBJ databases">
        <title>The genome sequence of Magnaporthe poae strain ATCC 64411.</title>
        <authorList>
            <person name="Ma L.-J."/>
            <person name="Dead R."/>
            <person name="Young S."/>
            <person name="Zeng Q."/>
            <person name="Koehrsen M."/>
            <person name="Alvarado L."/>
            <person name="Berlin A."/>
            <person name="Chapman S.B."/>
            <person name="Chen Z."/>
            <person name="Freedman E."/>
            <person name="Gellesch M."/>
            <person name="Goldberg J."/>
            <person name="Griggs A."/>
            <person name="Gujja S."/>
            <person name="Heilman E.R."/>
            <person name="Heiman D."/>
            <person name="Hepburn T."/>
            <person name="Howarth C."/>
            <person name="Jen D."/>
            <person name="Larson L."/>
            <person name="Mehta T."/>
            <person name="Neiman D."/>
            <person name="Pearson M."/>
            <person name="Roberts A."/>
            <person name="Saif S."/>
            <person name="Shea T."/>
            <person name="Shenoy N."/>
            <person name="Sisk P."/>
            <person name="Stolte C."/>
            <person name="Sykes S."/>
            <person name="Walk T."/>
            <person name="White J."/>
            <person name="Yandava C."/>
            <person name="Haas B."/>
            <person name="Nusbaum C."/>
            <person name="Birren B."/>
        </authorList>
    </citation>
    <scope>NUCLEOTIDE SEQUENCE [LARGE SCALE GENOMIC DNA]</scope>
    <source>
        <strain evidence="4">ATCC 64411 / 73-15</strain>
    </source>
</reference>
<feature type="region of interest" description="Disordered" evidence="1">
    <location>
        <begin position="1"/>
        <end position="67"/>
    </location>
</feature>